<accession>A0ABQ1RL99</accession>
<evidence type="ECO:0000256" key="1">
    <source>
        <dbReference type="SAM" id="MobiDB-lite"/>
    </source>
</evidence>
<protein>
    <recommendedName>
        <fullName evidence="5">Lipoprotein</fullName>
    </recommendedName>
</protein>
<evidence type="ECO:0000256" key="2">
    <source>
        <dbReference type="SAM" id="SignalP"/>
    </source>
</evidence>
<feature type="chain" id="PRO_5046340121" description="Lipoprotein" evidence="2">
    <location>
        <begin position="27"/>
        <end position="157"/>
    </location>
</feature>
<reference evidence="4" key="1">
    <citation type="journal article" date="2019" name="Int. J. Syst. Evol. Microbiol.">
        <title>The Global Catalogue of Microorganisms (GCM) 10K type strain sequencing project: providing services to taxonomists for standard genome sequencing and annotation.</title>
        <authorList>
            <consortium name="The Broad Institute Genomics Platform"/>
            <consortium name="The Broad Institute Genome Sequencing Center for Infectious Disease"/>
            <person name="Wu L."/>
            <person name="Ma J."/>
        </authorList>
    </citation>
    <scope>NUCLEOTIDE SEQUENCE [LARGE SCALE GENOMIC DNA]</scope>
    <source>
        <strain evidence="4">CCM 7640</strain>
    </source>
</reference>
<feature type="signal peptide" evidence="2">
    <location>
        <begin position="1"/>
        <end position="26"/>
    </location>
</feature>
<feature type="region of interest" description="Disordered" evidence="1">
    <location>
        <begin position="23"/>
        <end position="50"/>
    </location>
</feature>
<comment type="caution">
    <text evidence="3">The sequence shown here is derived from an EMBL/GenBank/DDBJ whole genome shotgun (WGS) entry which is preliminary data.</text>
</comment>
<name>A0ABQ1RL99_9MICO</name>
<organism evidence="3 4">
    <name type="scientific">Microbacterium murale</name>
    <dbReference type="NCBI Taxonomy" id="1081040"/>
    <lineage>
        <taxon>Bacteria</taxon>
        <taxon>Bacillati</taxon>
        <taxon>Actinomycetota</taxon>
        <taxon>Actinomycetes</taxon>
        <taxon>Micrococcales</taxon>
        <taxon>Microbacteriaceae</taxon>
        <taxon>Microbacterium</taxon>
    </lineage>
</organism>
<evidence type="ECO:0008006" key="5">
    <source>
        <dbReference type="Google" id="ProtNLM"/>
    </source>
</evidence>
<gene>
    <name evidence="3" type="ORF">GCM10007269_16700</name>
</gene>
<evidence type="ECO:0000313" key="3">
    <source>
        <dbReference type="EMBL" id="GGD74323.1"/>
    </source>
</evidence>
<dbReference type="RefSeq" id="WP_188436114.1">
    <property type="nucleotide sequence ID" value="NZ_BMCM01000002.1"/>
</dbReference>
<proteinExistence type="predicted"/>
<dbReference type="Proteomes" id="UP000629365">
    <property type="component" value="Unassembled WGS sequence"/>
</dbReference>
<dbReference type="EMBL" id="BMCM01000002">
    <property type="protein sequence ID" value="GGD74323.1"/>
    <property type="molecule type" value="Genomic_DNA"/>
</dbReference>
<evidence type="ECO:0000313" key="4">
    <source>
        <dbReference type="Proteomes" id="UP000629365"/>
    </source>
</evidence>
<keyword evidence="4" id="KW-1185">Reference proteome</keyword>
<keyword evidence="2" id="KW-0732">Signal</keyword>
<sequence>MNRRIAAWTIAAVAVLGLTACSGSPAAEDDTSNEAGDSAPVEETNTDQSVEDACGIVLPKLQDANAAASEIDTTGATDPQTTVDQFSTVVDAFGEAADSVDNAEVKEATSAVHEDFAALGDVLSKVLIDQDLTAAEGMTTITADLTESATALQELCS</sequence>
<dbReference type="PROSITE" id="PS51257">
    <property type="entry name" value="PROKAR_LIPOPROTEIN"/>
    <property type="match status" value="1"/>
</dbReference>